<dbReference type="SMART" id="SM00860">
    <property type="entry name" value="SMI1_KNR4"/>
    <property type="match status" value="1"/>
</dbReference>
<evidence type="ECO:0000259" key="1">
    <source>
        <dbReference type="SMART" id="SM00860"/>
    </source>
</evidence>
<comment type="caution">
    <text evidence="2">The sequence shown here is derived from an EMBL/GenBank/DDBJ whole genome shotgun (WGS) entry which is preliminary data.</text>
</comment>
<dbReference type="Pfam" id="PF09346">
    <property type="entry name" value="SMI1_KNR4"/>
    <property type="match status" value="1"/>
</dbReference>
<feature type="domain" description="Knr4/Smi1-like" evidence="1">
    <location>
        <begin position="28"/>
        <end position="167"/>
    </location>
</feature>
<reference evidence="2" key="1">
    <citation type="journal article" date="2013" name="Environ. Microbiol.">
        <title>Microbiota from the distal guts of lean and obese adolescents exhibit partial functional redundancy besides clear differences in community structure.</title>
        <authorList>
            <person name="Ferrer M."/>
            <person name="Ruiz A."/>
            <person name="Lanza F."/>
            <person name="Haange S.B."/>
            <person name="Oberbach A."/>
            <person name="Till H."/>
            <person name="Bargiela R."/>
            <person name="Campoy C."/>
            <person name="Segura M.T."/>
            <person name="Richter M."/>
            <person name="von Bergen M."/>
            <person name="Seifert J."/>
            <person name="Suarez A."/>
        </authorList>
    </citation>
    <scope>NUCLEOTIDE SEQUENCE</scope>
</reference>
<dbReference type="EMBL" id="AJWZ01006901">
    <property type="protein sequence ID" value="EKC58445.1"/>
    <property type="molecule type" value="Genomic_DNA"/>
</dbReference>
<dbReference type="Gene3D" id="3.40.1580.10">
    <property type="entry name" value="SMI1/KNR4-like"/>
    <property type="match status" value="1"/>
</dbReference>
<sequence>MNKTLFDDLDISYWHNSEYAQKYYVGTTPTNEQVEEVENELGYKLPQSYIALIKQQNGGMPINTCFPTSVPTCWAENHIAISGIMGIDKNKPYSLCGEMGNSFWIEEWGYPAIGIAICTTPTAGHDMIFLNYHDISRTDEPTVVHIDQENSYKIITLAANFEDFICGLVNSSKFKNCIYNRLLLNIL</sequence>
<gene>
    <name evidence="2" type="ORF">OBE_10003</name>
</gene>
<dbReference type="AlphaFoldDB" id="K1SXB2"/>
<dbReference type="InterPro" id="IPR018958">
    <property type="entry name" value="Knr4/Smi1-like_dom"/>
</dbReference>
<name>K1SXB2_9ZZZZ</name>
<dbReference type="InterPro" id="IPR037883">
    <property type="entry name" value="Knr4/Smi1-like_sf"/>
</dbReference>
<protein>
    <submittedName>
        <fullName evidence="2">SMI1/KNR4 family protein</fullName>
    </submittedName>
</protein>
<organism evidence="2">
    <name type="scientific">human gut metagenome</name>
    <dbReference type="NCBI Taxonomy" id="408170"/>
    <lineage>
        <taxon>unclassified sequences</taxon>
        <taxon>metagenomes</taxon>
        <taxon>organismal metagenomes</taxon>
    </lineage>
</organism>
<evidence type="ECO:0000313" key="2">
    <source>
        <dbReference type="EMBL" id="EKC58445.1"/>
    </source>
</evidence>
<accession>K1SXB2</accession>
<dbReference type="SUPFAM" id="SSF160631">
    <property type="entry name" value="SMI1/KNR4-like"/>
    <property type="match status" value="1"/>
</dbReference>
<proteinExistence type="predicted"/>